<proteinExistence type="predicted"/>
<dbReference type="NCBIfam" id="NF033579">
    <property type="entry name" value="transpos_IS5_2"/>
    <property type="match status" value="1"/>
</dbReference>
<dbReference type="InterPro" id="IPR025668">
    <property type="entry name" value="Tnp_DDE_dom"/>
</dbReference>
<dbReference type="Pfam" id="PF13737">
    <property type="entry name" value="DDE_Tnp_1_5"/>
    <property type="match status" value="1"/>
</dbReference>
<evidence type="ECO:0000313" key="2">
    <source>
        <dbReference type="EMBL" id="KAA0590355.1"/>
    </source>
</evidence>
<evidence type="ECO:0000259" key="1">
    <source>
        <dbReference type="Pfam" id="PF13737"/>
    </source>
</evidence>
<gene>
    <name evidence="2" type="ORF">FZ942_31360</name>
</gene>
<dbReference type="AlphaFoldDB" id="A0A5A9G998"/>
<evidence type="ECO:0000313" key="3">
    <source>
        <dbReference type="Proteomes" id="UP000324927"/>
    </source>
</evidence>
<sequence length="322" mass="35440">MPYKANEPRRHKIPKARYHVENWSAYDAALRRRGDLTIWVTPEAIAIWTPPASGRRGRRARYSDVAIEAGLMLRLAFGRPWRQTEGLLGSLMRLLGLNLPVPDHTTFSRRSANLEVASALARTDGPVSVVIDSTGLKVFGTGEWHLEKHGGQARRSWRKLHLAVDPGTGEILAAELTTTQDGDASLVGPLLDQIKRPIGTVLADGAYDGEPVYCAVAAHTPDAEVIIPPRSTAVPGESATGAPSQRDRHIRRIAERGRQGWQRDVRYGRRSLGEVAMMRYKQLIGRTLRARTLPAQKVEAAVGCKVMNRMTSLGMPASRKVA</sequence>
<dbReference type="InterPro" id="IPR053520">
    <property type="entry name" value="Transposase_Tn903"/>
</dbReference>
<dbReference type="PANTHER" id="PTHR34631:SF3">
    <property type="entry name" value="ISSOD12 TRANSPOSASE TNPA_ISSOD12"/>
    <property type="match status" value="1"/>
</dbReference>
<dbReference type="EMBL" id="VTTN01000022">
    <property type="protein sequence ID" value="KAA0590355.1"/>
    <property type="molecule type" value="Genomic_DNA"/>
</dbReference>
<organism evidence="2 3">
    <name type="scientific">Azospirillum lipoferum</name>
    <dbReference type="NCBI Taxonomy" id="193"/>
    <lineage>
        <taxon>Bacteria</taxon>
        <taxon>Pseudomonadati</taxon>
        <taxon>Pseudomonadota</taxon>
        <taxon>Alphaproteobacteria</taxon>
        <taxon>Rhodospirillales</taxon>
        <taxon>Azospirillaceae</taxon>
        <taxon>Azospirillum</taxon>
    </lineage>
</organism>
<dbReference type="PANTHER" id="PTHR34631">
    <property type="match status" value="1"/>
</dbReference>
<dbReference type="InterPro" id="IPR053172">
    <property type="entry name" value="Tn903_transposase"/>
</dbReference>
<name>A0A5A9G998_AZOLI</name>
<comment type="caution">
    <text evidence="2">The sequence shown here is derived from an EMBL/GenBank/DDBJ whole genome shotgun (WGS) entry which is preliminary data.</text>
</comment>
<reference evidence="2 3" key="1">
    <citation type="submission" date="2019-08" db="EMBL/GenBank/DDBJ databases">
        <authorList>
            <person name="Grouzdev D."/>
            <person name="Tikhonova E."/>
            <person name="Kravchenko I."/>
        </authorList>
    </citation>
    <scope>NUCLEOTIDE SEQUENCE [LARGE SCALE GENOMIC DNA]</scope>
    <source>
        <strain evidence="2 3">59b</strain>
    </source>
</reference>
<feature type="domain" description="Transposase DDE" evidence="1">
    <location>
        <begin position="32"/>
        <end position="140"/>
    </location>
</feature>
<dbReference type="RefSeq" id="WP_149234972.1">
    <property type="nucleotide sequence ID" value="NZ_JALJXJ010000021.1"/>
</dbReference>
<keyword evidence="3" id="KW-1185">Reference proteome</keyword>
<accession>A0A5A9G998</accession>
<dbReference type="Proteomes" id="UP000324927">
    <property type="component" value="Unassembled WGS sequence"/>
</dbReference>
<protein>
    <submittedName>
        <fullName evidence="2">IS5 family transposase</fullName>
    </submittedName>
</protein>
<dbReference type="OrthoDB" id="7298998at2"/>